<accession>A0A0S1SSX3</accession>
<protein>
    <submittedName>
        <fullName evidence="1">Uncharacterized protein</fullName>
    </submittedName>
</protein>
<dbReference type="AlphaFoldDB" id="A0A0S1SW71"/>
<proteinExistence type="predicted"/>
<gene>
    <name evidence="1" type="ORF">PeribacterD1_0927</name>
</gene>
<evidence type="ECO:0000313" key="2">
    <source>
        <dbReference type="Proteomes" id="UP000069135"/>
    </source>
</evidence>
<evidence type="ECO:0000313" key="1">
    <source>
        <dbReference type="EMBL" id="ALM13593.1"/>
    </source>
</evidence>
<accession>A0A0S1SW71</accession>
<dbReference type="KEGG" id="prf:PeribacterA2_0927"/>
<dbReference type="Proteomes" id="UP000069135">
    <property type="component" value="Chromosome"/>
</dbReference>
<name>A0A0S1SW71_9BACT</name>
<accession>A0A0S1SNU5</accession>
<reference evidence="1 2" key="2">
    <citation type="journal article" date="2016" name="PeerJ">
        <title>Analysis of five complete genome sequences for members of the class Peribacteria in the recently recognized Peregrinibacteria bacterial phylum.</title>
        <authorList>
            <person name="Anantharaman K."/>
            <person name="Brown C.T."/>
            <person name="Burstein D."/>
            <person name="Castelle C.J."/>
            <person name="Probst A.J."/>
            <person name="Thomas B.C."/>
            <person name="Williams K.H."/>
            <person name="Banfield J.F."/>
        </authorList>
    </citation>
    <scope>NUCLEOTIDE SEQUENCE [LARGE SCALE GENOMIC DNA]</scope>
    <source>
        <strain evidence="1">RIFOXYD1_FULL_PER-ii_59_16</strain>
    </source>
</reference>
<sequence length="219" mass="23845">MKNLLTPRIVILAGIAVAIVLLALWLRTTSGEDTWLCVDGQWTKHGNPSAPMPETPCKQAAVPTLGRTSLPAAEKDQPMKSYVANDFSFSHPDWPLMEKETVLEPERARVAVRNAGCGLIVTARVLPAGEQFQTALEGLLSEQVAQANVRILRKEITQTTSHIEGEFAVGGGQFVHTDQYGFVTSKNQFYSVVFAAEKTAFDTACKPFVSATVKSVQVK</sequence>
<accession>A0A0S1SLS4</accession>
<accession>A0A0S1SJ30</accession>
<reference evidence="2" key="1">
    <citation type="submission" date="2015-10" db="EMBL/GenBank/DDBJ databases">
        <title>Analysis of five complete genome sequences for members of the class Peribacteria in the recently recognized Peregrinibacteria bacterial phylum.</title>
        <authorList>
            <person name="Anantharaman K."/>
            <person name="Brown C.T."/>
            <person name="Burstein D."/>
            <person name="Castelle C.J."/>
            <person name="Probst A.J."/>
            <person name="Thomas B.C."/>
            <person name="Williams K.H."/>
            <person name="Banfield J.F."/>
        </authorList>
    </citation>
    <scope>NUCLEOTIDE SEQUENCE [LARGE SCALE GENOMIC DNA]</scope>
</reference>
<organism evidence="1 2">
    <name type="scientific">Candidatus Peribacter riflensis</name>
    <dbReference type="NCBI Taxonomy" id="1735162"/>
    <lineage>
        <taxon>Bacteria</taxon>
        <taxon>Candidatus Peregrinibacteriota</taxon>
        <taxon>Candidatus Peribacteria</taxon>
        <taxon>Candidatus Peribacterales</taxon>
        <taxon>Candidatus Peribacteraceae</taxon>
        <taxon>Candidatus Peribacter</taxon>
    </lineage>
</organism>
<dbReference type="EMBL" id="CP013065">
    <property type="protein sequence ID" value="ALM13593.1"/>
    <property type="molecule type" value="Genomic_DNA"/>
</dbReference>